<comment type="subunit">
    <text evidence="11">Forms a cyclic heterotetrameric complex composed of two molecules of XerC and two molecules of XerD.</text>
</comment>
<comment type="similarity">
    <text evidence="2 11">Belongs to the 'phage' integrase family. XerC subfamily.</text>
</comment>
<feature type="domain" description="Core-binding (CB)" evidence="13">
    <location>
        <begin position="23"/>
        <end position="109"/>
    </location>
</feature>
<keyword evidence="9 11" id="KW-0233">DNA recombination</keyword>
<dbReference type="PROSITE" id="PS51900">
    <property type="entry name" value="CB"/>
    <property type="match status" value="1"/>
</dbReference>
<dbReference type="InterPro" id="IPR010998">
    <property type="entry name" value="Integrase_recombinase_N"/>
</dbReference>
<dbReference type="EMBL" id="CP044399">
    <property type="protein sequence ID" value="QFI39488.1"/>
    <property type="molecule type" value="Genomic_DNA"/>
</dbReference>
<evidence type="ECO:0000256" key="8">
    <source>
        <dbReference type="ARBA" id="ARBA00023125"/>
    </source>
</evidence>
<feature type="active site" evidence="11">
    <location>
        <position position="267"/>
    </location>
</feature>
<evidence type="ECO:0000313" key="15">
    <source>
        <dbReference type="Proteomes" id="UP000327424"/>
    </source>
</evidence>
<dbReference type="InterPro" id="IPR023009">
    <property type="entry name" value="Tyrosine_recombinase_XerC/XerD"/>
</dbReference>
<name>A0A5J6WQL2_MORMI</name>
<dbReference type="PANTHER" id="PTHR30349:SF81">
    <property type="entry name" value="TYROSINE RECOMBINASE XERC"/>
    <property type="match status" value="1"/>
</dbReference>
<dbReference type="GO" id="GO:0051301">
    <property type="term" value="P:cell division"/>
    <property type="evidence" value="ECO:0007669"/>
    <property type="project" value="UniProtKB-UniRule"/>
</dbReference>
<keyword evidence="15" id="KW-1185">Reference proteome</keyword>
<dbReference type="AlphaFoldDB" id="A0A5J6WQL2"/>
<keyword evidence="7 11" id="KW-0229">DNA integration</keyword>
<keyword evidence="6 11" id="KW-0159">Chromosome partition</keyword>
<comment type="subcellular location">
    <subcellularLocation>
        <location evidence="1 11">Cytoplasm</location>
    </subcellularLocation>
</comment>
<protein>
    <recommendedName>
        <fullName evidence="3 11">Tyrosine recombinase XerC</fullName>
    </recommendedName>
</protein>
<dbReference type="InterPro" id="IPR044068">
    <property type="entry name" value="CB"/>
</dbReference>
<organism evidence="14 15">
    <name type="scientific">Moritella marina ATCC 15381</name>
    <dbReference type="NCBI Taxonomy" id="1202962"/>
    <lineage>
        <taxon>Bacteria</taxon>
        <taxon>Pseudomonadati</taxon>
        <taxon>Pseudomonadota</taxon>
        <taxon>Gammaproteobacteria</taxon>
        <taxon>Alteromonadales</taxon>
        <taxon>Moritellaceae</taxon>
        <taxon>Moritella</taxon>
    </lineage>
</organism>
<dbReference type="InterPro" id="IPR011010">
    <property type="entry name" value="DNA_brk_join_enz"/>
</dbReference>
<dbReference type="GO" id="GO:0006313">
    <property type="term" value="P:DNA transposition"/>
    <property type="evidence" value="ECO:0007669"/>
    <property type="project" value="UniProtKB-UniRule"/>
</dbReference>
<evidence type="ECO:0000313" key="14">
    <source>
        <dbReference type="EMBL" id="QFI39488.1"/>
    </source>
</evidence>
<evidence type="ECO:0000256" key="7">
    <source>
        <dbReference type="ARBA" id="ARBA00022908"/>
    </source>
</evidence>
<keyword evidence="5 11" id="KW-0132">Cell division</keyword>
<dbReference type="SUPFAM" id="SSF56349">
    <property type="entry name" value="DNA breaking-rejoining enzymes"/>
    <property type="match status" value="1"/>
</dbReference>
<dbReference type="RefSeq" id="WP_019441275.1">
    <property type="nucleotide sequence ID" value="NZ_ALOE01000014.1"/>
</dbReference>
<keyword evidence="4 11" id="KW-0963">Cytoplasm</keyword>
<dbReference type="PANTHER" id="PTHR30349">
    <property type="entry name" value="PHAGE INTEGRASE-RELATED"/>
    <property type="match status" value="1"/>
</dbReference>
<dbReference type="GO" id="GO:0009037">
    <property type="term" value="F:tyrosine-based site-specific recombinase activity"/>
    <property type="evidence" value="ECO:0007669"/>
    <property type="project" value="UniProtKB-UniRule"/>
</dbReference>
<evidence type="ECO:0000256" key="5">
    <source>
        <dbReference type="ARBA" id="ARBA00022618"/>
    </source>
</evidence>
<dbReference type="HAMAP" id="MF_01808">
    <property type="entry name" value="Recomb_XerC_XerD"/>
    <property type="match status" value="1"/>
</dbReference>
<evidence type="ECO:0000256" key="9">
    <source>
        <dbReference type="ARBA" id="ARBA00023172"/>
    </source>
</evidence>
<dbReference type="InterPro" id="IPR011931">
    <property type="entry name" value="Recomb_XerC"/>
</dbReference>
<dbReference type="CDD" id="cd00798">
    <property type="entry name" value="INT_XerDC_C"/>
    <property type="match status" value="1"/>
</dbReference>
<sequence length="328" mass="37044">MTTPSKNNIAAGSDLPAPCELPIQLLKPIDRFLRYITSERQLSLHTARNYRRHLTLFAEQMLTLPISEWHELDASQVRKLATLNHKLGLSPRSLATKLSALRSFCDYLVLQGDLSANPAKGVSAPRQHKALPKNLDVDEINQLLAVSNSDEKDDPFLVLRDKAMMELMYSAGLRLDELVNLDLKDVKLNDKTMRVIGKGNKQRQLPIGSVAIAALKAWFKVRSEYADSAQPALFVSQLRRRISHRSVQSRMAKWGQQQTLTSHVHPHKLRHSFATHMLESSGDLRAVQELLGHANISTTQIYTSLDFQHLAKVYDAAHPRAKKKNRED</sequence>
<dbReference type="SUPFAM" id="SSF47823">
    <property type="entry name" value="lambda integrase-like, N-terminal domain"/>
    <property type="match status" value="1"/>
</dbReference>
<accession>A0A5J6WQL2</accession>
<feature type="active site" evidence="11">
    <location>
        <position position="174"/>
    </location>
</feature>
<comment type="function">
    <text evidence="11">Site-specific tyrosine recombinase, which acts by catalyzing the cutting and rejoining of the recombining DNA molecules. The XerC-XerD complex is essential to convert dimers of the bacterial chromosome into monomers to permit their segregation at cell division. It also contributes to the segregational stability of plasmids.</text>
</comment>
<dbReference type="Pfam" id="PF00589">
    <property type="entry name" value="Phage_integrase"/>
    <property type="match status" value="1"/>
</dbReference>
<dbReference type="InterPro" id="IPR013762">
    <property type="entry name" value="Integrase-like_cat_sf"/>
</dbReference>
<evidence type="ECO:0000256" key="2">
    <source>
        <dbReference type="ARBA" id="ARBA00006657"/>
    </source>
</evidence>
<proteinExistence type="inferred from homology"/>
<dbReference type="NCBIfam" id="TIGR02224">
    <property type="entry name" value="recomb_XerC"/>
    <property type="match status" value="1"/>
</dbReference>
<keyword evidence="10 11" id="KW-0131">Cell cycle</keyword>
<evidence type="ECO:0000256" key="1">
    <source>
        <dbReference type="ARBA" id="ARBA00004496"/>
    </source>
</evidence>
<feature type="domain" description="Tyr recombinase" evidence="12">
    <location>
        <begin position="130"/>
        <end position="315"/>
    </location>
</feature>
<dbReference type="GO" id="GO:0005737">
    <property type="term" value="C:cytoplasm"/>
    <property type="evidence" value="ECO:0007669"/>
    <property type="project" value="UniProtKB-SubCell"/>
</dbReference>
<evidence type="ECO:0000259" key="13">
    <source>
        <dbReference type="PROSITE" id="PS51900"/>
    </source>
</evidence>
<dbReference type="KEGG" id="mmaa:FR932_17395"/>
<evidence type="ECO:0000256" key="6">
    <source>
        <dbReference type="ARBA" id="ARBA00022829"/>
    </source>
</evidence>
<dbReference type="Gene3D" id="1.10.443.10">
    <property type="entry name" value="Intergrase catalytic core"/>
    <property type="match status" value="1"/>
</dbReference>
<evidence type="ECO:0000256" key="10">
    <source>
        <dbReference type="ARBA" id="ARBA00023306"/>
    </source>
</evidence>
<feature type="active site" evidence="11">
    <location>
        <position position="270"/>
    </location>
</feature>
<evidence type="ECO:0000256" key="4">
    <source>
        <dbReference type="ARBA" id="ARBA00022490"/>
    </source>
</evidence>
<dbReference type="OrthoDB" id="9801717at2"/>
<feature type="active site" description="O-(3'-phospho-DNA)-tyrosine intermediate" evidence="11">
    <location>
        <position position="302"/>
    </location>
</feature>
<dbReference type="GO" id="GO:0007059">
    <property type="term" value="P:chromosome segregation"/>
    <property type="evidence" value="ECO:0007669"/>
    <property type="project" value="UniProtKB-UniRule"/>
</dbReference>
<dbReference type="InterPro" id="IPR002104">
    <property type="entry name" value="Integrase_catalytic"/>
</dbReference>
<gene>
    <name evidence="11 14" type="primary">xerC</name>
    <name evidence="14" type="ORF">FR932_17395</name>
</gene>
<evidence type="ECO:0000256" key="11">
    <source>
        <dbReference type="HAMAP-Rule" id="MF_01808"/>
    </source>
</evidence>
<dbReference type="Gene3D" id="1.10.150.130">
    <property type="match status" value="1"/>
</dbReference>
<evidence type="ECO:0000259" key="12">
    <source>
        <dbReference type="PROSITE" id="PS51898"/>
    </source>
</evidence>
<dbReference type="Proteomes" id="UP000327424">
    <property type="component" value="Chromosome"/>
</dbReference>
<keyword evidence="8 11" id="KW-0238">DNA-binding</keyword>
<dbReference type="InterPro" id="IPR050090">
    <property type="entry name" value="Tyrosine_recombinase_XerCD"/>
</dbReference>
<dbReference type="InterPro" id="IPR004107">
    <property type="entry name" value="Integrase_SAM-like_N"/>
</dbReference>
<dbReference type="Pfam" id="PF02899">
    <property type="entry name" value="Phage_int_SAM_1"/>
    <property type="match status" value="1"/>
</dbReference>
<evidence type="ECO:0000256" key="3">
    <source>
        <dbReference type="ARBA" id="ARBA00015804"/>
    </source>
</evidence>
<reference evidence="14 15" key="1">
    <citation type="submission" date="2019-09" db="EMBL/GenBank/DDBJ databases">
        <title>Hybrid Assembly of the complete Genome of the Deep-Sea Bacterium Moritella marina from long Nanopore and Illumina reads.</title>
        <authorList>
            <person name="Magin S."/>
            <person name="Georgoulis A."/>
            <person name="Papadimitriou K."/>
            <person name="Iliakis G."/>
            <person name="Vorgias C.E."/>
        </authorList>
    </citation>
    <scope>NUCLEOTIDE SEQUENCE [LARGE SCALE GENOMIC DNA]</scope>
    <source>
        <strain evidence="14 15">MP-1</strain>
    </source>
</reference>
<dbReference type="GO" id="GO:0003677">
    <property type="term" value="F:DNA binding"/>
    <property type="evidence" value="ECO:0007669"/>
    <property type="project" value="UniProtKB-UniRule"/>
</dbReference>
<dbReference type="PROSITE" id="PS51898">
    <property type="entry name" value="TYR_RECOMBINASE"/>
    <property type="match status" value="1"/>
</dbReference>
<feature type="active site" evidence="11">
    <location>
        <position position="198"/>
    </location>
</feature>
<feature type="active site" evidence="11">
    <location>
        <position position="293"/>
    </location>
</feature>